<accession>A0A1B6CXM3</accession>
<protein>
    <recommendedName>
        <fullName evidence="10">Inorganic pyrophosphatase</fullName>
        <ecNumber evidence="4">3.6.1.1</ecNumber>
    </recommendedName>
    <alternativeName>
        <fullName evidence="9">Pyrophosphate phospho-hydrolase</fullName>
    </alternativeName>
</protein>
<evidence type="ECO:0000256" key="3">
    <source>
        <dbReference type="ARBA" id="ARBA00006220"/>
    </source>
</evidence>
<evidence type="ECO:0000256" key="1">
    <source>
        <dbReference type="ARBA" id="ARBA00001946"/>
    </source>
</evidence>
<dbReference type="PROSITE" id="PS00387">
    <property type="entry name" value="PPASE"/>
    <property type="match status" value="1"/>
</dbReference>
<evidence type="ECO:0000256" key="7">
    <source>
        <dbReference type="ARBA" id="ARBA00022801"/>
    </source>
</evidence>
<evidence type="ECO:0000256" key="5">
    <source>
        <dbReference type="ARBA" id="ARBA00022490"/>
    </source>
</evidence>
<dbReference type="SUPFAM" id="SSF50324">
    <property type="entry name" value="Inorganic pyrophosphatase"/>
    <property type="match status" value="1"/>
</dbReference>
<comment type="cofactor">
    <cofactor evidence="1">
        <name>Mg(2+)</name>
        <dbReference type="ChEBI" id="CHEBI:18420"/>
    </cofactor>
</comment>
<comment type="subcellular location">
    <subcellularLocation>
        <location evidence="2">Cytoplasm</location>
    </subcellularLocation>
</comment>
<evidence type="ECO:0000256" key="9">
    <source>
        <dbReference type="ARBA" id="ARBA00032535"/>
    </source>
</evidence>
<evidence type="ECO:0000256" key="8">
    <source>
        <dbReference type="ARBA" id="ARBA00022842"/>
    </source>
</evidence>
<evidence type="ECO:0000256" key="4">
    <source>
        <dbReference type="ARBA" id="ARBA00012146"/>
    </source>
</evidence>
<dbReference type="EC" id="3.6.1.1" evidence="4"/>
<proteinExistence type="inferred from homology"/>
<dbReference type="GO" id="GO:0004427">
    <property type="term" value="F:inorganic diphosphate phosphatase activity"/>
    <property type="evidence" value="ECO:0007669"/>
    <property type="project" value="UniProtKB-EC"/>
</dbReference>
<evidence type="ECO:0000313" key="11">
    <source>
        <dbReference type="EMBL" id="JAS18232.1"/>
    </source>
</evidence>
<dbReference type="CDD" id="cd00412">
    <property type="entry name" value="pyrophosphatase"/>
    <property type="match status" value="1"/>
</dbReference>
<reference evidence="11" key="1">
    <citation type="submission" date="2015-12" db="EMBL/GenBank/DDBJ databases">
        <title>De novo transcriptome assembly of four potential Pierce s Disease insect vectors from Arizona vineyards.</title>
        <authorList>
            <person name="Tassone E.E."/>
        </authorList>
    </citation>
    <scope>NUCLEOTIDE SEQUENCE</scope>
</reference>
<dbReference type="Gene3D" id="3.90.80.10">
    <property type="entry name" value="Inorganic pyrophosphatase"/>
    <property type="match status" value="1"/>
</dbReference>
<dbReference type="EMBL" id="GEDC01019066">
    <property type="protein sequence ID" value="JAS18232.1"/>
    <property type="molecule type" value="Transcribed_RNA"/>
</dbReference>
<keyword evidence="6" id="KW-0479">Metal-binding</keyword>
<dbReference type="GO" id="GO:0000287">
    <property type="term" value="F:magnesium ion binding"/>
    <property type="evidence" value="ECO:0007669"/>
    <property type="project" value="InterPro"/>
</dbReference>
<evidence type="ECO:0000256" key="2">
    <source>
        <dbReference type="ARBA" id="ARBA00004496"/>
    </source>
</evidence>
<name>A0A1B6CXM3_9HEMI</name>
<keyword evidence="8" id="KW-0460">Magnesium</keyword>
<dbReference type="GO" id="GO:0006796">
    <property type="term" value="P:phosphate-containing compound metabolic process"/>
    <property type="evidence" value="ECO:0007669"/>
    <property type="project" value="InterPro"/>
</dbReference>
<sequence length="336" mass="38715">MNYCWRLLTKLHFVRSTRYHYLLVNPLVKSNRNMSYSVVERGAPNSLDYRLFFKNKTGAIISPLHDIPLHSDATKKLFNMVVEIPRWTNAKMEINLKELMNPIKQDVKKEKLRFVANCFPHHGYIWNYGAFPQTWENPESLDEHTGYKGDNDPIDVLEIGQKVAKRGEVIQVKVLGTVALIDEGETDWKIITIDTKDPLANELKDIGDVEKFFPGLMKATIEWFKIYKIPDGKPENQFAFNGEAKNREFALKVIQEVHKHWQGLVLKDNDVTEISRANVTLSDSLYKVDQKEAEVALSKAAPLRPAQAVDSLGRYSYKCLARFSLFNKFSFYQVGQ</sequence>
<dbReference type="Pfam" id="PF00719">
    <property type="entry name" value="Pyrophosphatase"/>
    <property type="match status" value="1"/>
</dbReference>
<dbReference type="PANTHER" id="PTHR10286">
    <property type="entry name" value="INORGANIC PYROPHOSPHATASE"/>
    <property type="match status" value="1"/>
</dbReference>
<keyword evidence="5" id="KW-0963">Cytoplasm</keyword>
<evidence type="ECO:0000256" key="10">
    <source>
        <dbReference type="ARBA" id="ARBA00040300"/>
    </source>
</evidence>
<comment type="similarity">
    <text evidence="3">Belongs to the PPase family.</text>
</comment>
<dbReference type="GO" id="GO:0005737">
    <property type="term" value="C:cytoplasm"/>
    <property type="evidence" value="ECO:0007669"/>
    <property type="project" value="UniProtKB-SubCell"/>
</dbReference>
<dbReference type="InterPro" id="IPR008162">
    <property type="entry name" value="Pyrophosphatase"/>
</dbReference>
<evidence type="ECO:0000256" key="6">
    <source>
        <dbReference type="ARBA" id="ARBA00022723"/>
    </source>
</evidence>
<keyword evidence="7" id="KW-0378">Hydrolase</keyword>
<organism evidence="11">
    <name type="scientific">Clastoptera arizonana</name>
    <name type="common">Arizona spittle bug</name>
    <dbReference type="NCBI Taxonomy" id="38151"/>
    <lineage>
        <taxon>Eukaryota</taxon>
        <taxon>Metazoa</taxon>
        <taxon>Ecdysozoa</taxon>
        <taxon>Arthropoda</taxon>
        <taxon>Hexapoda</taxon>
        <taxon>Insecta</taxon>
        <taxon>Pterygota</taxon>
        <taxon>Neoptera</taxon>
        <taxon>Paraneoptera</taxon>
        <taxon>Hemiptera</taxon>
        <taxon>Auchenorrhyncha</taxon>
        <taxon>Cercopoidea</taxon>
        <taxon>Clastopteridae</taxon>
        <taxon>Clastoptera</taxon>
    </lineage>
</organism>
<dbReference type="InterPro" id="IPR036649">
    <property type="entry name" value="Pyrophosphatase_sf"/>
</dbReference>
<gene>
    <name evidence="11" type="ORF">g.19417</name>
</gene>
<dbReference type="FunFam" id="3.90.80.10:FF:000004">
    <property type="entry name" value="Inorganic pyrophosphatase"/>
    <property type="match status" value="1"/>
</dbReference>
<dbReference type="AlphaFoldDB" id="A0A1B6CXM3"/>